<sequence length="1065" mass="121602">MLFPNPNDLPPSILVYCCCWLPATVVVVVVVKMGLMGGLKSPTNPFKKKSAEEKKQDAEQLERIAKKEKEHTIARLGLKPEDADATVTSKERPVQRDTRKKTVKTIKVKPAGGSSDASSPSSPQKKRKKKKKTKLDPKGEYARLKELEEAALAKDLDDGLETLEMDSSGEWHDCVRCMEDAQLRTLIGDNGEYLCHSCYWSLHSEVARREQMGDEAHEKEVPEGEECRSCLDQGYLRRCCNEFYCHKCYLRTGYCPGCNQKNNTRGLGGNKEDPGIYWVMSTWALSTAYVFFIFIMTLLVVYNEYHLPETIWGYKCYGFFPKCDMDICVDLGGEPREGIKSASEYQFCDLQNTVNKIRGKVCVYDEELFKQSKNTLGYDFCYDTKDGAQQSQDEFKNGVYVFEDNFDYWKNKTDYSRESILLASANWATMTNAQVTDFCGVNQLPGDKNYPAIGPDTKYGEGALVFSGVIERQAVTVPLDMRNGGTVNFHLKFAPIVENEDDTRCKTAFGGDVHLEYSVDLGESWVKFGSYIVHNFRYETFGAVEEEIPLRAYSNQTMFKWDQPYFEDKRDYWALDDIVIFHRFDGNWRDSGPFLEKKADSDEKIQVAQCCFETEQCENNPSTFLNEEEDCAGVEGWTEGRKYVLRGADAYVIIASLLALCKFTYNFAVLMLTDGDVVIDKFLKRYMPRSCRRKKTAAMFDFQQKPDDEPPPGMLAEGSFQCVCHPKFRKIMTIVFLAPWVIAQIWMMSVTGGYTVYQPFVSYGNEASAEESTFADQPAYVEPDGEATTSSGFVVFLCMTMDMANIFWLSKHVFCLWPAWVPEVSIDTNPRNNWLRVGKQKIILTDVKEIHRFSKRFCQYVTVLYILGGMPWCSITMICKGFWFTYEKARVVEGVFGFLACFRAFFGAAVFAKFHFAMEFILSLNNDARDDMGLSMRIEKVRYLAFYCFLAVSVSVGLIISTYYYHSKTHSFFSAIICGIFGAIYGTALGLLQGLPTQPQFFLTRWPDEGHTVQYEKKIHCPCIFYCAYCSDMHTRQGYLVLFLDNMQSYQELLKGDVGGQLEDM</sequence>
<name>A0A9W7BZ88_9STRA</name>
<accession>A0A9W7BZ88</accession>
<dbReference type="Proteomes" id="UP001162640">
    <property type="component" value="Unassembled WGS sequence"/>
</dbReference>
<feature type="transmembrane region" description="Helical" evidence="2">
    <location>
        <begin position="650"/>
        <end position="672"/>
    </location>
</feature>
<evidence type="ECO:0000313" key="4">
    <source>
        <dbReference type="Proteomes" id="UP001162640"/>
    </source>
</evidence>
<evidence type="ECO:0000313" key="3">
    <source>
        <dbReference type="EMBL" id="GMH95110.1"/>
    </source>
</evidence>
<feature type="transmembrane region" description="Helical" evidence="2">
    <location>
        <begin position="860"/>
        <end position="883"/>
    </location>
</feature>
<feature type="compositionally biased region" description="Basic residues" evidence="1">
    <location>
        <begin position="124"/>
        <end position="133"/>
    </location>
</feature>
<comment type="caution">
    <text evidence="3">The sequence shown here is derived from an EMBL/GenBank/DDBJ whole genome shotgun (WGS) entry which is preliminary data.</text>
</comment>
<keyword evidence="2" id="KW-0472">Membrane</keyword>
<feature type="compositionally biased region" description="Basic residues" evidence="1">
    <location>
        <begin position="98"/>
        <end position="107"/>
    </location>
</feature>
<dbReference type="GO" id="GO:0070325">
    <property type="term" value="F:lipoprotein particle receptor binding"/>
    <property type="evidence" value="ECO:0007669"/>
    <property type="project" value="InterPro"/>
</dbReference>
<dbReference type="Pfam" id="PF21471">
    <property type="entry name" value="Reelin_subrepeat-B"/>
    <property type="match status" value="1"/>
</dbReference>
<feature type="transmembrane region" description="Helical" evidence="2">
    <location>
        <begin position="734"/>
        <end position="757"/>
    </location>
</feature>
<feature type="region of interest" description="Disordered" evidence="1">
    <location>
        <begin position="39"/>
        <end position="142"/>
    </location>
</feature>
<evidence type="ECO:0008006" key="5">
    <source>
        <dbReference type="Google" id="ProtNLM"/>
    </source>
</evidence>
<feature type="compositionally biased region" description="Low complexity" evidence="1">
    <location>
        <begin position="108"/>
        <end position="123"/>
    </location>
</feature>
<protein>
    <recommendedName>
        <fullName evidence="5">Reelin</fullName>
    </recommendedName>
</protein>
<feature type="compositionally biased region" description="Basic and acidic residues" evidence="1">
    <location>
        <begin position="49"/>
        <end position="82"/>
    </location>
</feature>
<dbReference type="InterPro" id="IPR034968">
    <property type="entry name" value="Reelin"/>
</dbReference>
<dbReference type="EMBL" id="BLQM01000588">
    <property type="protein sequence ID" value="GMH95110.1"/>
    <property type="molecule type" value="Genomic_DNA"/>
</dbReference>
<dbReference type="PANTHER" id="PTHR11841">
    <property type="entry name" value="REELIN"/>
    <property type="match status" value="1"/>
</dbReference>
<organism evidence="3 4">
    <name type="scientific">Triparma laevis f. inornata</name>
    <dbReference type="NCBI Taxonomy" id="1714386"/>
    <lineage>
        <taxon>Eukaryota</taxon>
        <taxon>Sar</taxon>
        <taxon>Stramenopiles</taxon>
        <taxon>Ochrophyta</taxon>
        <taxon>Bolidophyceae</taxon>
        <taxon>Parmales</taxon>
        <taxon>Triparmaceae</taxon>
        <taxon>Triparma</taxon>
    </lineage>
</organism>
<dbReference type="InterPro" id="IPR049419">
    <property type="entry name" value="Reelin_subrepeat-B"/>
</dbReference>
<feature type="transmembrane region" description="Helical" evidence="2">
    <location>
        <begin position="12"/>
        <end position="31"/>
    </location>
</feature>
<dbReference type="AlphaFoldDB" id="A0A9W7BZ88"/>
<gene>
    <name evidence="3" type="ORF">TL16_g13079</name>
</gene>
<feature type="transmembrane region" description="Helical" evidence="2">
    <location>
        <begin position="790"/>
        <end position="809"/>
    </location>
</feature>
<feature type="transmembrane region" description="Helical" evidence="2">
    <location>
        <begin position="943"/>
        <end position="965"/>
    </location>
</feature>
<dbReference type="Gene3D" id="2.60.120.260">
    <property type="entry name" value="Galactose-binding domain-like"/>
    <property type="match status" value="1"/>
</dbReference>
<evidence type="ECO:0000256" key="2">
    <source>
        <dbReference type="SAM" id="Phobius"/>
    </source>
</evidence>
<keyword evidence="2" id="KW-0812">Transmembrane</keyword>
<proteinExistence type="predicted"/>
<evidence type="ECO:0000256" key="1">
    <source>
        <dbReference type="SAM" id="MobiDB-lite"/>
    </source>
</evidence>
<feature type="transmembrane region" description="Helical" evidence="2">
    <location>
        <begin position="275"/>
        <end position="302"/>
    </location>
</feature>
<feature type="transmembrane region" description="Helical" evidence="2">
    <location>
        <begin position="895"/>
        <end position="922"/>
    </location>
</feature>
<feature type="transmembrane region" description="Helical" evidence="2">
    <location>
        <begin position="971"/>
        <end position="992"/>
    </location>
</feature>
<keyword evidence="2" id="KW-1133">Transmembrane helix</keyword>
<reference evidence="4" key="1">
    <citation type="journal article" date="2023" name="Commun. Biol.">
        <title>Genome analysis of Parmales, the sister group of diatoms, reveals the evolutionary specialization of diatoms from phago-mixotrophs to photoautotrophs.</title>
        <authorList>
            <person name="Ban H."/>
            <person name="Sato S."/>
            <person name="Yoshikawa S."/>
            <person name="Yamada K."/>
            <person name="Nakamura Y."/>
            <person name="Ichinomiya M."/>
            <person name="Sato N."/>
            <person name="Blanc-Mathieu R."/>
            <person name="Endo H."/>
            <person name="Kuwata A."/>
            <person name="Ogata H."/>
        </authorList>
    </citation>
    <scope>NUCLEOTIDE SEQUENCE [LARGE SCALE GENOMIC DNA]</scope>
</reference>